<keyword evidence="1" id="KW-0732">Signal</keyword>
<organism evidence="4 5">
    <name type="scientific">Diaphorina citri</name>
    <name type="common">Asian citrus psyllid</name>
    <dbReference type="NCBI Taxonomy" id="121845"/>
    <lineage>
        <taxon>Eukaryota</taxon>
        <taxon>Metazoa</taxon>
        <taxon>Ecdysozoa</taxon>
        <taxon>Arthropoda</taxon>
        <taxon>Hexapoda</taxon>
        <taxon>Insecta</taxon>
        <taxon>Pterygota</taxon>
        <taxon>Neoptera</taxon>
        <taxon>Paraneoptera</taxon>
        <taxon>Hemiptera</taxon>
        <taxon>Sternorrhyncha</taxon>
        <taxon>Psylloidea</taxon>
        <taxon>Psyllidae</taxon>
        <taxon>Diaphorininae</taxon>
        <taxon>Diaphorina</taxon>
    </lineage>
</organism>
<keyword evidence="3" id="KW-1133">Transmembrane helix</keyword>
<dbReference type="AlphaFoldDB" id="A0A1S3CWT9"/>
<accession>A0A1S3CWT9</accession>
<evidence type="ECO:0000313" key="5">
    <source>
        <dbReference type="RefSeq" id="XP_008469417.2"/>
    </source>
</evidence>
<dbReference type="PANTHER" id="PTHR38332">
    <property type="entry name" value="PROTEIN CBG11604"/>
    <property type="match status" value="1"/>
</dbReference>
<sequence length="152" mass="17232">MHKEAGSMLKYFYTIFILIYLYLPGSTSINCYTCSSTNGSNVHCEDPFNSAVSVFTEKCMVPKQGHIGTFPAHFCIKIVGTNVDTYAKMVIRACVMKNMDSQCGEFKYEDQTMSGCILTCDFDGCNRVSRLYQYQNSFLLFSLLFFIQNTVV</sequence>
<dbReference type="GO" id="GO:0032222">
    <property type="term" value="P:regulation of synaptic transmission, cholinergic"/>
    <property type="evidence" value="ECO:0007669"/>
    <property type="project" value="InterPro"/>
</dbReference>
<dbReference type="GeneID" id="103506790"/>
<keyword evidence="3" id="KW-0472">Membrane</keyword>
<dbReference type="KEGG" id="dci:103506790"/>
<dbReference type="InterPro" id="IPR031424">
    <property type="entry name" value="QVR-like"/>
</dbReference>
<evidence type="ECO:0000313" key="4">
    <source>
        <dbReference type="Proteomes" id="UP000079169"/>
    </source>
</evidence>
<dbReference type="PaxDb" id="121845-A0A1S3CWT9"/>
<dbReference type="RefSeq" id="XP_008469417.2">
    <property type="nucleotide sequence ID" value="XM_008471195.3"/>
</dbReference>
<keyword evidence="2" id="KW-0325">Glycoprotein</keyword>
<dbReference type="PANTHER" id="PTHR38332:SF2">
    <property type="entry name" value="PROTEIN QUIVER"/>
    <property type="match status" value="1"/>
</dbReference>
<feature type="transmembrane region" description="Helical" evidence="3">
    <location>
        <begin position="12"/>
        <end position="29"/>
    </location>
</feature>
<evidence type="ECO:0000256" key="3">
    <source>
        <dbReference type="SAM" id="Phobius"/>
    </source>
</evidence>
<name>A0A1S3CWT9_DIACI</name>
<evidence type="ECO:0000256" key="1">
    <source>
        <dbReference type="ARBA" id="ARBA00022729"/>
    </source>
</evidence>
<keyword evidence="4" id="KW-1185">Reference proteome</keyword>
<keyword evidence="3" id="KW-0812">Transmembrane</keyword>
<evidence type="ECO:0000256" key="2">
    <source>
        <dbReference type="ARBA" id="ARBA00023180"/>
    </source>
</evidence>
<dbReference type="Proteomes" id="UP000079169">
    <property type="component" value="Unplaced"/>
</dbReference>
<reference evidence="5" key="1">
    <citation type="submission" date="2025-08" db="UniProtKB">
        <authorList>
            <consortium name="RefSeq"/>
        </authorList>
    </citation>
    <scope>IDENTIFICATION</scope>
</reference>
<dbReference type="GO" id="GO:0030431">
    <property type="term" value="P:sleep"/>
    <property type="evidence" value="ECO:0007669"/>
    <property type="project" value="InterPro"/>
</dbReference>
<protein>
    <submittedName>
        <fullName evidence="5">Uncharacterized protein LOC103506790 isoform X1</fullName>
    </submittedName>
</protein>
<proteinExistence type="predicted"/>
<gene>
    <name evidence="5" type="primary">LOC103506790</name>
</gene>
<dbReference type="Pfam" id="PF17064">
    <property type="entry name" value="QVR"/>
    <property type="match status" value="1"/>
</dbReference>